<dbReference type="GO" id="GO:0030289">
    <property type="term" value="C:protein phosphatase 4 complex"/>
    <property type="evidence" value="ECO:0007669"/>
    <property type="project" value="InterPro"/>
</dbReference>
<dbReference type="Pfam" id="PF09184">
    <property type="entry name" value="PPP4R2"/>
    <property type="match status" value="1"/>
</dbReference>
<dbReference type="GO" id="GO:0005737">
    <property type="term" value="C:cytoplasm"/>
    <property type="evidence" value="ECO:0007669"/>
    <property type="project" value="TreeGrafter"/>
</dbReference>
<comment type="similarity">
    <text evidence="1">Belongs to the PPP4R2 family.</text>
</comment>
<organism evidence="3 4">
    <name type="scientific">Callosobruchus maculatus</name>
    <name type="common">Southern cowpea weevil</name>
    <name type="synonym">Pulse bruchid</name>
    <dbReference type="NCBI Taxonomy" id="64391"/>
    <lineage>
        <taxon>Eukaryota</taxon>
        <taxon>Metazoa</taxon>
        <taxon>Ecdysozoa</taxon>
        <taxon>Arthropoda</taxon>
        <taxon>Hexapoda</taxon>
        <taxon>Insecta</taxon>
        <taxon>Pterygota</taxon>
        <taxon>Neoptera</taxon>
        <taxon>Endopterygota</taxon>
        <taxon>Coleoptera</taxon>
        <taxon>Polyphaga</taxon>
        <taxon>Cucujiformia</taxon>
        <taxon>Chrysomeloidea</taxon>
        <taxon>Chrysomelidae</taxon>
        <taxon>Bruchinae</taxon>
        <taxon>Bruchini</taxon>
        <taxon>Callosobruchus</taxon>
    </lineage>
</organism>
<name>A0A653DRJ4_CALMS</name>
<feature type="region of interest" description="Disordered" evidence="2">
    <location>
        <begin position="258"/>
        <end position="513"/>
    </location>
</feature>
<accession>A0A653DRJ4</accession>
<feature type="compositionally biased region" description="Low complexity" evidence="2">
    <location>
        <begin position="500"/>
        <end position="513"/>
    </location>
</feature>
<evidence type="ECO:0000313" key="4">
    <source>
        <dbReference type="Proteomes" id="UP000410492"/>
    </source>
</evidence>
<dbReference type="PANTHER" id="PTHR16487">
    <property type="entry name" value="PPP4R2-RELATED PROTEIN"/>
    <property type="match status" value="1"/>
</dbReference>
<gene>
    <name evidence="3" type="ORF">CALMAC_LOCUS19542</name>
</gene>
<feature type="compositionally biased region" description="Basic and acidic residues" evidence="2">
    <location>
        <begin position="392"/>
        <end position="482"/>
    </location>
</feature>
<protein>
    <recommendedName>
        <fullName evidence="5">Serine/threonine-protein phosphatase 4 regulatory subunit 2</fullName>
    </recommendedName>
</protein>
<proteinExistence type="inferred from homology"/>
<feature type="compositionally biased region" description="Polar residues" evidence="2">
    <location>
        <begin position="224"/>
        <end position="235"/>
    </location>
</feature>
<dbReference type="OrthoDB" id="341898at2759"/>
<dbReference type="PANTHER" id="PTHR16487:SF0">
    <property type="entry name" value="PROTEIN PHOSPHATASE 4 REGULATORY SUBUNIT 2-RELATED"/>
    <property type="match status" value="1"/>
</dbReference>
<reference evidence="3 4" key="1">
    <citation type="submission" date="2019-01" db="EMBL/GenBank/DDBJ databases">
        <authorList>
            <person name="Sayadi A."/>
        </authorList>
    </citation>
    <scope>NUCLEOTIDE SEQUENCE [LARGE SCALE GENOMIC DNA]</scope>
</reference>
<feature type="compositionally biased region" description="Low complexity" evidence="2">
    <location>
        <begin position="371"/>
        <end position="390"/>
    </location>
</feature>
<dbReference type="InterPro" id="IPR015267">
    <property type="entry name" value="PPP4R2"/>
</dbReference>
<dbReference type="GO" id="GO:0005634">
    <property type="term" value="C:nucleus"/>
    <property type="evidence" value="ECO:0007669"/>
    <property type="project" value="TreeGrafter"/>
</dbReference>
<evidence type="ECO:0000313" key="3">
    <source>
        <dbReference type="EMBL" id="VEN62420.1"/>
    </source>
</evidence>
<evidence type="ECO:0008006" key="5">
    <source>
        <dbReference type="Google" id="ProtNLM"/>
    </source>
</evidence>
<evidence type="ECO:0000256" key="1">
    <source>
        <dbReference type="ARBA" id="ARBA00009207"/>
    </source>
</evidence>
<feature type="compositionally biased region" description="Basic and acidic residues" evidence="2">
    <location>
        <begin position="343"/>
        <end position="361"/>
    </location>
</feature>
<dbReference type="Proteomes" id="UP000410492">
    <property type="component" value="Unassembled WGS sequence"/>
</dbReference>
<keyword evidence="4" id="KW-1185">Reference proteome</keyword>
<evidence type="ECO:0000256" key="2">
    <source>
        <dbReference type="SAM" id="MobiDB-lite"/>
    </source>
</evidence>
<dbReference type="EMBL" id="CAACVG010013855">
    <property type="protein sequence ID" value="VEN62420.1"/>
    <property type="molecule type" value="Genomic_DNA"/>
</dbReference>
<sequence>MDNPEEILHSLEEFSKMKPKDIPRELEEYLCYVARTGNPVYQWPTIKSLFREKLINVITEFYESCPSVEIPPCPNVEHFNYDLMKSFILEKLETFSSAPFTVQRICELLTTPRKEYNRIDKFMRALEKNILVVSTTEPGNGRRSTENGESLLNGEAEHLPENSNSSHDINVEEMDESPNWPRVVQPTPILYENNEAEAKNEPTQVQEQLPVPVQERANGDSHTEAVSTSEPPVNQQETVITCTSDDLVQSYVSIEATPVTVESSSEQSEKTKTKAETEPAVTIEPIPAESTVKMANGETGGSSEDESSEAVAEQTSETKKQDIPIEDQILATIPASKLAAAETTKEPEASEKSDTEAEKQSDVAQEAASTENVSPENSPSSPEVLQAETTAETEKKEPVEKRLEEPPKEPPSEDSEKQPKEKIEVMEKPKVEDEKPLSPKPEVKDVKDVGESEKQEVQKEKPAVKDEETDKEPEKTESDSPKPSEQMPMEVDANIETDNSETSSSSASSDDKL</sequence>
<feature type="region of interest" description="Disordered" evidence="2">
    <location>
        <begin position="216"/>
        <end position="235"/>
    </location>
</feature>
<dbReference type="AlphaFoldDB" id="A0A653DRJ4"/>
<dbReference type="GO" id="GO:0019888">
    <property type="term" value="F:protein phosphatase regulator activity"/>
    <property type="evidence" value="ECO:0007669"/>
    <property type="project" value="InterPro"/>
</dbReference>
<feature type="compositionally biased region" description="Basic and acidic residues" evidence="2">
    <location>
        <begin position="267"/>
        <end position="277"/>
    </location>
</feature>